<dbReference type="EnsemblMetazoa" id="GPAI029093-RA">
    <property type="protein sequence ID" value="GPAI029093-PA"/>
    <property type="gene ID" value="GPAI029093"/>
</dbReference>
<name>A0A1A9ZYQ0_GLOPL</name>
<keyword evidence="1" id="KW-0732">Signal</keyword>
<reference evidence="2" key="2">
    <citation type="submission" date="2020-05" db="UniProtKB">
        <authorList>
            <consortium name="EnsemblMetazoa"/>
        </authorList>
    </citation>
    <scope>IDENTIFICATION</scope>
    <source>
        <strain evidence="2">IAEA</strain>
    </source>
</reference>
<keyword evidence="3" id="KW-1185">Reference proteome</keyword>
<protein>
    <recommendedName>
        <fullName evidence="4">Secreted protein</fullName>
    </recommendedName>
</protein>
<reference evidence="3" key="1">
    <citation type="submission" date="2014-03" db="EMBL/GenBank/DDBJ databases">
        <authorList>
            <person name="Aksoy S."/>
            <person name="Warren W."/>
            <person name="Wilson R.K."/>
        </authorList>
    </citation>
    <scope>NUCLEOTIDE SEQUENCE [LARGE SCALE GENOMIC DNA]</scope>
    <source>
        <strain evidence="3">IAEA</strain>
    </source>
</reference>
<organism evidence="2 3">
    <name type="scientific">Glossina pallidipes</name>
    <name type="common">Tsetse fly</name>
    <dbReference type="NCBI Taxonomy" id="7398"/>
    <lineage>
        <taxon>Eukaryota</taxon>
        <taxon>Metazoa</taxon>
        <taxon>Ecdysozoa</taxon>
        <taxon>Arthropoda</taxon>
        <taxon>Hexapoda</taxon>
        <taxon>Insecta</taxon>
        <taxon>Pterygota</taxon>
        <taxon>Neoptera</taxon>
        <taxon>Endopterygota</taxon>
        <taxon>Diptera</taxon>
        <taxon>Brachycera</taxon>
        <taxon>Muscomorpha</taxon>
        <taxon>Hippoboscoidea</taxon>
        <taxon>Glossinidae</taxon>
        <taxon>Glossina</taxon>
    </lineage>
</organism>
<evidence type="ECO:0000256" key="1">
    <source>
        <dbReference type="SAM" id="SignalP"/>
    </source>
</evidence>
<dbReference type="Proteomes" id="UP000092445">
    <property type="component" value="Unassembled WGS sequence"/>
</dbReference>
<accession>A0A1A9ZYQ0</accession>
<dbReference type="VEuPathDB" id="VectorBase:GPAI029093"/>
<evidence type="ECO:0000313" key="3">
    <source>
        <dbReference type="Proteomes" id="UP000092445"/>
    </source>
</evidence>
<feature type="chain" id="PRO_5008403296" description="Secreted protein" evidence="1">
    <location>
        <begin position="18"/>
        <end position="117"/>
    </location>
</feature>
<evidence type="ECO:0008006" key="4">
    <source>
        <dbReference type="Google" id="ProtNLM"/>
    </source>
</evidence>
<feature type="signal peptide" evidence="1">
    <location>
        <begin position="1"/>
        <end position="17"/>
    </location>
</feature>
<sequence>MMKNLMVLTTLARCIPAATDDGAGIEDGEEVENPKLITVVLRFRDMRHERKRIDSLTLNERDMDANDSPRRKRSSVSIFTLSAFPVIDVVDMVLLAGFVDQDDVVDLETDDDDVVDA</sequence>
<proteinExistence type="predicted"/>
<dbReference type="AlphaFoldDB" id="A0A1A9ZYQ0"/>
<evidence type="ECO:0000313" key="2">
    <source>
        <dbReference type="EnsemblMetazoa" id="GPAI029093-PA"/>
    </source>
</evidence>